<dbReference type="RefSeq" id="WP_274372808.1">
    <property type="nucleotide sequence ID" value="NZ_CP072943.1"/>
</dbReference>
<keyword evidence="3" id="KW-1185">Reference proteome</keyword>
<feature type="compositionally biased region" description="Basic and acidic residues" evidence="1">
    <location>
        <begin position="53"/>
        <end position="67"/>
    </location>
</feature>
<dbReference type="AlphaFoldDB" id="A0A9Q7AE13"/>
<sequence>MIRPVEMQLSLWRIEETTHRRNPEAAPAQALQDDEIAEEARHRDNQVQSAEGTEGKRVGEENREKKEGRRGRRRPPRPEEENSDEDEGGGGLDLMA</sequence>
<dbReference type="Proteomes" id="UP000671879">
    <property type="component" value="Chromosome"/>
</dbReference>
<reference evidence="3" key="1">
    <citation type="submission" date="2021-04" db="EMBL/GenBank/DDBJ databases">
        <title>A novel Synergistetes isolate from a pyrite-forming mixed culture.</title>
        <authorList>
            <person name="Bunk B."/>
            <person name="Sproer C."/>
            <person name="Spring S."/>
            <person name="Pester M."/>
        </authorList>
    </citation>
    <scope>NUCLEOTIDE SEQUENCE [LARGE SCALE GENOMIC DNA]</scope>
    <source>
        <strain evidence="3">J.5.4.2-T.3.5.2</strain>
    </source>
</reference>
<name>A0A9Q7AE13_9BACT</name>
<proteinExistence type="predicted"/>
<feature type="region of interest" description="Disordered" evidence="1">
    <location>
        <begin position="18"/>
        <end position="96"/>
    </location>
</feature>
<gene>
    <name evidence="2" type="ORF">KAR29_09765</name>
</gene>
<protein>
    <submittedName>
        <fullName evidence="2">Uncharacterized protein</fullName>
    </submittedName>
</protein>
<dbReference type="KEGG" id="aram:KAR29_09765"/>
<evidence type="ECO:0000313" key="3">
    <source>
        <dbReference type="Proteomes" id="UP000671879"/>
    </source>
</evidence>
<accession>A0A9Q7AE13</accession>
<evidence type="ECO:0000313" key="2">
    <source>
        <dbReference type="EMBL" id="QTX31639.1"/>
    </source>
</evidence>
<organism evidence="2 3">
    <name type="scientific">Aminithiophilus ramosus</name>
    <dbReference type="NCBI Taxonomy" id="3029084"/>
    <lineage>
        <taxon>Bacteria</taxon>
        <taxon>Thermotogati</taxon>
        <taxon>Synergistota</taxon>
        <taxon>Synergistia</taxon>
        <taxon>Synergistales</taxon>
        <taxon>Aminithiophilaceae</taxon>
        <taxon>Aminithiophilus</taxon>
    </lineage>
</organism>
<evidence type="ECO:0000256" key="1">
    <source>
        <dbReference type="SAM" id="MobiDB-lite"/>
    </source>
</evidence>
<dbReference type="EMBL" id="CP072943">
    <property type="protein sequence ID" value="QTX31639.1"/>
    <property type="molecule type" value="Genomic_DNA"/>
</dbReference>